<accession>M7SMQ2</accession>
<protein>
    <submittedName>
        <fullName evidence="8">Putative ribosomal protein l19 protein</fullName>
    </submittedName>
</protein>
<feature type="region of interest" description="Disordered" evidence="5">
    <location>
        <begin position="1"/>
        <end position="37"/>
    </location>
</feature>
<keyword evidence="3 6" id="KW-1133">Transmembrane helix</keyword>
<evidence type="ECO:0000256" key="2">
    <source>
        <dbReference type="ARBA" id="ARBA00022692"/>
    </source>
</evidence>
<keyword evidence="9" id="KW-1185">Reference proteome</keyword>
<organism evidence="8 9">
    <name type="scientific">Eutypa lata (strain UCR-EL1)</name>
    <name type="common">Grapevine dieback disease fungus</name>
    <name type="synonym">Eutypa armeniacae</name>
    <dbReference type="NCBI Taxonomy" id="1287681"/>
    <lineage>
        <taxon>Eukaryota</taxon>
        <taxon>Fungi</taxon>
        <taxon>Dikarya</taxon>
        <taxon>Ascomycota</taxon>
        <taxon>Pezizomycotina</taxon>
        <taxon>Sordariomycetes</taxon>
        <taxon>Xylariomycetidae</taxon>
        <taxon>Xylariales</taxon>
        <taxon>Diatrypaceae</taxon>
        <taxon>Eutypa</taxon>
    </lineage>
</organism>
<feature type="transmembrane region" description="Helical" evidence="6">
    <location>
        <begin position="741"/>
        <end position="757"/>
    </location>
</feature>
<dbReference type="OrthoDB" id="68611at2759"/>
<evidence type="ECO:0000256" key="5">
    <source>
        <dbReference type="SAM" id="MobiDB-lite"/>
    </source>
</evidence>
<evidence type="ECO:0000313" key="9">
    <source>
        <dbReference type="Proteomes" id="UP000012174"/>
    </source>
</evidence>
<dbReference type="InterPro" id="IPR052430">
    <property type="entry name" value="IVT-Associated"/>
</dbReference>
<evidence type="ECO:0000256" key="4">
    <source>
        <dbReference type="ARBA" id="ARBA00023136"/>
    </source>
</evidence>
<feature type="region of interest" description="Disordered" evidence="5">
    <location>
        <begin position="429"/>
        <end position="466"/>
    </location>
</feature>
<dbReference type="PANTHER" id="PTHR47804">
    <property type="entry name" value="60S RIBOSOMAL PROTEIN L19"/>
    <property type="match status" value="1"/>
</dbReference>
<dbReference type="InterPro" id="IPR049453">
    <property type="entry name" value="Memb_transporter_dom"/>
</dbReference>
<keyword evidence="8" id="KW-0689">Ribosomal protein</keyword>
<feature type="transmembrane region" description="Helical" evidence="6">
    <location>
        <begin position="763"/>
        <end position="781"/>
    </location>
</feature>
<feature type="region of interest" description="Disordered" evidence="5">
    <location>
        <begin position="1035"/>
        <end position="1089"/>
    </location>
</feature>
<dbReference type="OMA" id="INEHFRH"/>
<feature type="transmembrane region" description="Helical" evidence="6">
    <location>
        <begin position="788"/>
        <end position="807"/>
    </location>
</feature>
<feature type="domain" description="Integral membrane bound transporter" evidence="7">
    <location>
        <begin position="710"/>
        <end position="845"/>
    </location>
</feature>
<dbReference type="eggNOG" id="KOG4711">
    <property type="taxonomic scope" value="Eukaryota"/>
</dbReference>
<feature type="transmembrane region" description="Helical" evidence="6">
    <location>
        <begin position="227"/>
        <end position="244"/>
    </location>
</feature>
<reference evidence="9" key="1">
    <citation type="journal article" date="2013" name="Genome Announc.">
        <title>Draft genome sequence of the grapevine dieback fungus Eutypa lata UCR-EL1.</title>
        <authorList>
            <person name="Blanco-Ulate B."/>
            <person name="Rolshausen P.E."/>
            <person name="Cantu D."/>
        </authorList>
    </citation>
    <scope>NUCLEOTIDE SEQUENCE [LARGE SCALE GENOMIC DNA]</scope>
    <source>
        <strain evidence="9">UCR-EL1</strain>
    </source>
</reference>
<feature type="transmembrane region" description="Helical" evidence="6">
    <location>
        <begin position="827"/>
        <end position="850"/>
    </location>
</feature>
<keyword evidence="2 6" id="KW-0812">Transmembrane</keyword>
<evidence type="ECO:0000313" key="8">
    <source>
        <dbReference type="EMBL" id="EMR65688.1"/>
    </source>
</evidence>
<evidence type="ECO:0000256" key="1">
    <source>
        <dbReference type="ARBA" id="ARBA00004141"/>
    </source>
</evidence>
<feature type="transmembrane region" description="Helical" evidence="6">
    <location>
        <begin position="200"/>
        <end position="220"/>
    </location>
</feature>
<comment type="subcellular location">
    <subcellularLocation>
        <location evidence="1">Membrane</location>
        <topology evidence="1">Multi-pass membrane protein</topology>
    </subcellularLocation>
</comment>
<feature type="compositionally biased region" description="Low complexity" evidence="5">
    <location>
        <begin position="1064"/>
        <end position="1078"/>
    </location>
</feature>
<feature type="transmembrane region" description="Helical" evidence="6">
    <location>
        <begin position="166"/>
        <end position="188"/>
    </location>
</feature>
<sequence length="1160" mass="127866">MNDANVTSNGAVASAGSAANTSSAPKSPRRVNPPLRSNRQKLRNGTWIIPRTGERTRRQFTWRRPSLENSGDENDLHHLAEGETIKEKLLNLWCNVKIIFTSIWAWLKSPKGQGTVKCSIAYLIASMGTFYKPAAQFLGDMDGKHIVATITVYFHPARSLGSQVEAVAIAVFAVCYAMLIGTLSMGTSVLIGSKWDQVELSYAVILIVFVGGGLGFLGWVKQKLNNPLVSVGVSIASIGIITILTKENSVHTGVFSNHKIIQSLKMLLMATTTSTVVNIVFWPVSARHALRKSMRTASTSLGDMLTMISHGFLSGNEEEFTSKSFTKASSGYSSTLAQLNKNARESKYEYYLLGREQIYKHDKAVVKSMESLAQSLGGLRSAANTQFELLKEISNTVDWKSSSIITFSPKASPRSSFTFPSSPRFSGNRFGTLSAIDEAPDERSDREDLATPAEEAPEFMTRSTSSLRSPPDIFELFIARLGPSMKSLVQTMAEILKEPPFNAPGAPITIPEQFKESLFEATSLYNQARATALEELYKTIEFGRTRPETVQADFEEVAAACGHFSFSLLSFADEMQKYLDALDNLKYMTEQNKRTWGWLKLWKQIKLRSKKPKVEDPEQHSLLQPVRRMRQSKLPRGIPDTMRKQRDSYAWEIARSDESWKNKAVRVLSQDLLGFFRFLTRDDIRFGLKVGIGAALYAMFAFIPQTRPTYTHWRGEWGLLSFMIVCSITVGASNATGLSRFLGTIVGAAFVLINWYITDGEVYGLAFLGWLVSFLAFYIMIERGNAPFSRFILLSYNVSSLYAYSLTQKVDDDDDDEGGVHPVIAEIAYHRVVAVSIGVVWGLVICRLIWPMSARRKFKEGLAVLYLQMGLVWKRGPLAVLLRTTDDSDSATAAATTRSYMKIGEQAAMQRYATQLQTLRAAAANEYELRGPFPSEAYARVTASTQRLLDAFHAMSLVTQKHDGRLTPGERALLRRTAGERALLCARICHVFQVLASSVMLEYPLTDAIPSVMAIRDRLLGQIFQFRKEHTHASSAVGVGGGGGGGGGVEGVEGEVGDGIPEPQQQQQQDARPVSGVSSQGGGGGVTDVDAAVVSPTAKRANGKVVPKLDGEEIAVEETDYALLYAYALVTGQVAKELKVVEQEIEGLFGRFDEDALLLQ</sequence>
<dbReference type="Pfam" id="PF13515">
    <property type="entry name" value="FUSC_2"/>
    <property type="match status" value="1"/>
</dbReference>
<feature type="transmembrane region" description="Helical" evidence="6">
    <location>
        <begin position="686"/>
        <end position="705"/>
    </location>
</feature>
<dbReference type="KEGG" id="ela:UCREL1_7352"/>
<evidence type="ECO:0000259" key="7">
    <source>
        <dbReference type="Pfam" id="PF13515"/>
    </source>
</evidence>
<dbReference type="EMBL" id="KB706803">
    <property type="protein sequence ID" value="EMR65688.1"/>
    <property type="molecule type" value="Genomic_DNA"/>
</dbReference>
<feature type="transmembrane region" description="Helical" evidence="6">
    <location>
        <begin position="264"/>
        <end position="285"/>
    </location>
</feature>
<dbReference type="Proteomes" id="UP000012174">
    <property type="component" value="Unassembled WGS sequence"/>
</dbReference>
<dbReference type="HOGENOM" id="CLU_001127_0_0_1"/>
<evidence type="ECO:0000256" key="6">
    <source>
        <dbReference type="SAM" id="Phobius"/>
    </source>
</evidence>
<feature type="transmembrane region" description="Helical" evidence="6">
    <location>
        <begin position="717"/>
        <end position="734"/>
    </location>
</feature>
<feature type="compositionally biased region" description="Gly residues" evidence="5">
    <location>
        <begin position="1038"/>
        <end position="1051"/>
    </location>
</feature>
<dbReference type="PANTHER" id="PTHR47804:SF1">
    <property type="entry name" value="DUF2421 DOMAIN-CONTAINING PROTEIN"/>
    <property type="match status" value="1"/>
</dbReference>
<dbReference type="GO" id="GO:0016020">
    <property type="term" value="C:membrane"/>
    <property type="evidence" value="ECO:0007669"/>
    <property type="project" value="UniProtKB-SubCell"/>
</dbReference>
<gene>
    <name evidence="8" type="ORF">UCREL1_7352</name>
</gene>
<evidence type="ECO:0000256" key="3">
    <source>
        <dbReference type="ARBA" id="ARBA00022989"/>
    </source>
</evidence>
<name>M7SMQ2_EUTLA</name>
<keyword evidence="8" id="KW-0687">Ribonucleoprotein</keyword>
<dbReference type="STRING" id="1287681.M7SMQ2"/>
<dbReference type="AlphaFoldDB" id="M7SMQ2"/>
<keyword evidence="4 6" id="KW-0472">Membrane</keyword>
<proteinExistence type="predicted"/>
<dbReference type="GO" id="GO:0005840">
    <property type="term" value="C:ribosome"/>
    <property type="evidence" value="ECO:0007669"/>
    <property type="project" value="UniProtKB-KW"/>
</dbReference>
<feature type="compositionally biased region" description="Low complexity" evidence="5">
    <location>
        <begin position="1"/>
        <end position="24"/>
    </location>
</feature>